<proteinExistence type="predicted"/>
<keyword evidence="2" id="KW-1185">Reference proteome</keyword>
<evidence type="ECO:0000313" key="2">
    <source>
        <dbReference type="Proteomes" id="UP000523196"/>
    </source>
</evidence>
<protein>
    <recommendedName>
        <fullName evidence="3">2'-5' RNA ligase</fullName>
    </recommendedName>
</protein>
<name>A0A7W3Y652_9GAMM</name>
<evidence type="ECO:0008006" key="3">
    <source>
        <dbReference type="Google" id="ProtNLM"/>
    </source>
</evidence>
<comment type="caution">
    <text evidence="1">The sequence shown here is derived from an EMBL/GenBank/DDBJ whole genome shotgun (WGS) entry which is preliminary data.</text>
</comment>
<reference evidence="1 2" key="1">
    <citation type="submission" date="2020-08" db="EMBL/GenBank/DDBJ databases">
        <authorList>
            <person name="Xu S."/>
            <person name="Li A."/>
        </authorList>
    </citation>
    <scope>NUCLEOTIDE SEQUENCE [LARGE SCALE GENOMIC DNA]</scope>
    <source>
        <strain evidence="1 2">119BY6-57</strain>
    </source>
</reference>
<evidence type="ECO:0000313" key="1">
    <source>
        <dbReference type="EMBL" id="MBB1060734.1"/>
    </source>
</evidence>
<dbReference type="RefSeq" id="WP_182686945.1">
    <property type="nucleotide sequence ID" value="NZ_JACHTF010000008.1"/>
</dbReference>
<dbReference type="Proteomes" id="UP000523196">
    <property type="component" value="Unassembled WGS sequence"/>
</dbReference>
<gene>
    <name evidence="1" type="ORF">H4F98_09130</name>
</gene>
<dbReference type="EMBL" id="JACHTF010000008">
    <property type="protein sequence ID" value="MBB1060734.1"/>
    <property type="molecule type" value="Genomic_DNA"/>
</dbReference>
<sequence>MEGLPLDALTPARPRWPGRSARGSVVLALADEVFAGLPSDCVLPECRMVRKREFHLTLLSSQEAAAVECGLPVQAWATRFEVLDWSLRLTGEAWLLHESTQDGEAWALAACAACPALEAFRDSIARASGVPLPRAPAHVTLFTTPGSRGIGLPSRAVFRALRVRPVLQAPSAGGDQNPP</sequence>
<dbReference type="AlphaFoldDB" id="A0A7W3Y652"/>
<accession>A0A7W3Y652</accession>
<organism evidence="1 2">
    <name type="scientific">Marilutibacter spongiae</name>
    <dbReference type="NCBI Taxonomy" id="2025720"/>
    <lineage>
        <taxon>Bacteria</taxon>
        <taxon>Pseudomonadati</taxon>
        <taxon>Pseudomonadota</taxon>
        <taxon>Gammaproteobacteria</taxon>
        <taxon>Lysobacterales</taxon>
        <taxon>Lysobacteraceae</taxon>
        <taxon>Marilutibacter</taxon>
    </lineage>
</organism>